<dbReference type="GO" id="GO:0008270">
    <property type="term" value="F:zinc ion binding"/>
    <property type="evidence" value="ECO:0007669"/>
    <property type="project" value="UniProtKB-KW"/>
</dbReference>
<dbReference type="AlphaFoldDB" id="A0A6V7QL18"/>
<gene>
    <name evidence="14" type="ORF">CB5_LOCUS26736</name>
</gene>
<evidence type="ECO:0000256" key="6">
    <source>
        <dbReference type="ARBA" id="ARBA00022771"/>
    </source>
</evidence>
<evidence type="ECO:0000259" key="13">
    <source>
        <dbReference type="PROSITE" id="PS50199"/>
    </source>
</evidence>
<evidence type="ECO:0000256" key="4">
    <source>
        <dbReference type="ARBA" id="ARBA00022692"/>
    </source>
</evidence>
<evidence type="ECO:0000256" key="1">
    <source>
        <dbReference type="ARBA" id="ARBA00004141"/>
    </source>
</evidence>
<name>A0A6V7QL18_ANACO</name>
<evidence type="ECO:0000256" key="3">
    <source>
        <dbReference type="ARBA" id="ARBA00022670"/>
    </source>
</evidence>
<evidence type="ECO:0000256" key="7">
    <source>
        <dbReference type="ARBA" id="ARBA00022801"/>
    </source>
</evidence>
<dbReference type="PANTHER" id="PTHR43066">
    <property type="entry name" value="RHOMBOID-RELATED PROTEIN"/>
    <property type="match status" value="1"/>
</dbReference>
<evidence type="ECO:0000256" key="9">
    <source>
        <dbReference type="ARBA" id="ARBA00022989"/>
    </source>
</evidence>
<dbReference type="Pfam" id="PF01694">
    <property type="entry name" value="Rhomboid"/>
    <property type="match status" value="1"/>
</dbReference>
<keyword evidence="8" id="KW-0862">Zinc</keyword>
<evidence type="ECO:0000256" key="10">
    <source>
        <dbReference type="ARBA" id="ARBA00023136"/>
    </source>
</evidence>
<evidence type="ECO:0000256" key="8">
    <source>
        <dbReference type="ARBA" id="ARBA00022833"/>
    </source>
</evidence>
<dbReference type="InterPro" id="IPR022764">
    <property type="entry name" value="Peptidase_S54_rhomboid_dom"/>
</dbReference>
<dbReference type="PANTHER" id="PTHR43066:SF1">
    <property type="entry name" value="RHOMBOID PROTEIN 2"/>
    <property type="match status" value="1"/>
</dbReference>
<dbReference type="GO" id="GO:0016020">
    <property type="term" value="C:membrane"/>
    <property type="evidence" value="ECO:0007669"/>
    <property type="project" value="UniProtKB-SubCell"/>
</dbReference>
<reference evidence="14" key="1">
    <citation type="submission" date="2020-07" db="EMBL/GenBank/DDBJ databases">
        <authorList>
            <person name="Lin J."/>
        </authorList>
    </citation>
    <scope>NUCLEOTIDE SEQUENCE</scope>
</reference>
<evidence type="ECO:0000256" key="12">
    <source>
        <dbReference type="SAM" id="Phobius"/>
    </source>
</evidence>
<evidence type="ECO:0000256" key="11">
    <source>
        <dbReference type="PROSITE-ProRule" id="PRU00322"/>
    </source>
</evidence>
<dbReference type="InterPro" id="IPR035952">
    <property type="entry name" value="Rhomboid-like_sf"/>
</dbReference>
<dbReference type="SUPFAM" id="SSF90209">
    <property type="entry name" value="Ran binding protein zinc finger-like"/>
    <property type="match status" value="1"/>
</dbReference>
<dbReference type="GO" id="GO:0004252">
    <property type="term" value="F:serine-type endopeptidase activity"/>
    <property type="evidence" value="ECO:0007669"/>
    <property type="project" value="InterPro"/>
</dbReference>
<feature type="transmembrane region" description="Helical" evidence="12">
    <location>
        <begin position="187"/>
        <end position="206"/>
    </location>
</feature>
<accession>A0A6V7QL18</accession>
<evidence type="ECO:0000256" key="5">
    <source>
        <dbReference type="ARBA" id="ARBA00022723"/>
    </source>
</evidence>
<dbReference type="Gene3D" id="1.20.1540.10">
    <property type="entry name" value="Rhomboid-like"/>
    <property type="match status" value="1"/>
</dbReference>
<sequence length="370" mass="40989">MVLGDGFSILNRVGRLVDASRLRTRRTRPARRRGRLEEEEIDGAWEERRGVARDASAAGAARGERVLPAGAEAARDGGAYPGQHPHLPAPGPLHRILPTVDQVCFNPHLILKYGDMRRFFLSAFYHMGESHLVYNMMSLLWKGIQLETSMGSVEFASMVAALLGLSQGITLLLSKGLLLLFDYETAYYHQFAVGFSGVLFAMKVVLNARSDDEYSYVHGMIIPTRHAAWAELILIQLFVPGVSFLGHLGGILAGLAYLQLRGSFLGSDPLALLIRNFVGAVSWPLRFVRSLFSFQRPRISGRGRVGRNLPGRVVAAAVWRCPVCTYDNSAWVDVCEMCSTVRQDHHHDFSRTHPSDRSGTFHWKSCVAGG</sequence>
<comment type="subcellular location">
    <subcellularLocation>
        <location evidence="1">Membrane</location>
        <topology evidence="1">Multi-pass membrane protein</topology>
    </subcellularLocation>
</comment>
<feature type="transmembrane region" description="Helical" evidence="12">
    <location>
        <begin position="227"/>
        <end position="258"/>
    </location>
</feature>
<dbReference type="FunFam" id="1.20.1540.10:FF:000026">
    <property type="entry name" value="Rhomboid-like protein 14, mitochondrial"/>
    <property type="match status" value="1"/>
</dbReference>
<keyword evidence="4 12" id="KW-0812">Transmembrane</keyword>
<protein>
    <recommendedName>
        <fullName evidence="13">RanBP2-type domain-containing protein</fullName>
    </recommendedName>
</protein>
<dbReference type="SMART" id="SM00547">
    <property type="entry name" value="ZnF_RBZ"/>
    <property type="match status" value="1"/>
</dbReference>
<evidence type="ECO:0000313" key="14">
    <source>
        <dbReference type="EMBL" id="CAD1843525.1"/>
    </source>
</evidence>
<dbReference type="EMBL" id="LR862136">
    <property type="protein sequence ID" value="CAD1843525.1"/>
    <property type="molecule type" value="Genomic_DNA"/>
</dbReference>
<dbReference type="InterPro" id="IPR001876">
    <property type="entry name" value="Znf_RanBP2"/>
</dbReference>
<keyword evidence="10 12" id="KW-0472">Membrane</keyword>
<dbReference type="PROSITE" id="PS01358">
    <property type="entry name" value="ZF_RANBP2_1"/>
    <property type="match status" value="1"/>
</dbReference>
<dbReference type="Pfam" id="PF00641">
    <property type="entry name" value="Zn_ribbon_RanBP"/>
    <property type="match status" value="1"/>
</dbReference>
<dbReference type="Gene3D" id="2.30.30.380">
    <property type="entry name" value="Zn-finger domain of Sec23/24"/>
    <property type="match status" value="1"/>
</dbReference>
<keyword evidence="3" id="KW-0645">Protease</keyword>
<keyword evidence="9 12" id="KW-1133">Transmembrane helix</keyword>
<organism evidence="14">
    <name type="scientific">Ananas comosus var. bracteatus</name>
    <name type="common">red pineapple</name>
    <dbReference type="NCBI Taxonomy" id="296719"/>
    <lineage>
        <taxon>Eukaryota</taxon>
        <taxon>Viridiplantae</taxon>
        <taxon>Streptophyta</taxon>
        <taxon>Embryophyta</taxon>
        <taxon>Tracheophyta</taxon>
        <taxon>Spermatophyta</taxon>
        <taxon>Magnoliopsida</taxon>
        <taxon>Liliopsida</taxon>
        <taxon>Poales</taxon>
        <taxon>Bromeliaceae</taxon>
        <taxon>Bromelioideae</taxon>
        <taxon>Ananas</taxon>
    </lineage>
</organism>
<dbReference type="PROSITE" id="PS50199">
    <property type="entry name" value="ZF_RANBP2_2"/>
    <property type="match status" value="1"/>
</dbReference>
<keyword evidence="7" id="KW-0378">Hydrolase</keyword>
<dbReference type="GO" id="GO:0006508">
    <property type="term" value="P:proteolysis"/>
    <property type="evidence" value="ECO:0007669"/>
    <property type="project" value="UniProtKB-KW"/>
</dbReference>
<comment type="similarity">
    <text evidence="2">Belongs to the peptidase S54 family.</text>
</comment>
<keyword evidence="5" id="KW-0479">Metal-binding</keyword>
<proteinExistence type="inferred from homology"/>
<keyword evidence="6 11" id="KW-0863">Zinc-finger</keyword>
<evidence type="ECO:0000256" key="2">
    <source>
        <dbReference type="ARBA" id="ARBA00009045"/>
    </source>
</evidence>
<dbReference type="SUPFAM" id="SSF144091">
    <property type="entry name" value="Rhomboid-like"/>
    <property type="match status" value="1"/>
</dbReference>
<dbReference type="InterPro" id="IPR036443">
    <property type="entry name" value="Znf_RanBP2_sf"/>
</dbReference>
<feature type="domain" description="RanBP2-type" evidence="13">
    <location>
        <begin position="315"/>
        <end position="344"/>
    </location>
</feature>